<keyword evidence="3" id="KW-1185">Reference proteome</keyword>
<sequence length="223" mass="23521">MSYMDRWDYSHSGAGDNVIRSEFPPTAPGVPPTRSLTSRLLIAALAVPAVIAGAAGSALAAGPASPVTDPTGDVIAETGFPTEQPKADIIVANGRRVGAELELGFKTAQPTDPQRDPLWKHVLTGSVFRIDTDNDESFTEFHLVFRAGDKERPTADVWGNGEVLCTAKDAHVDGTNVFTFPLSCIDNPAELYYSAHLSYAQVDDAGGLDASDSAPDSGYAAVD</sequence>
<organism evidence="2 3">
    <name type="scientific">Pilimelia anulata</name>
    <dbReference type="NCBI Taxonomy" id="53371"/>
    <lineage>
        <taxon>Bacteria</taxon>
        <taxon>Bacillati</taxon>
        <taxon>Actinomycetota</taxon>
        <taxon>Actinomycetes</taxon>
        <taxon>Micromonosporales</taxon>
        <taxon>Micromonosporaceae</taxon>
        <taxon>Pilimelia</taxon>
    </lineage>
</organism>
<keyword evidence="1" id="KW-0812">Transmembrane</keyword>
<proteinExistence type="predicted"/>
<reference evidence="2" key="2">
    <citation type="submission" date="2020-09" db="EMBL/GenBank/DDBJ databases">
        <authorList>
            <person name="Sun Q."/>
            <person name="Ohkuma M."/>
        </authorList>
    </citation>
    <scope>NUCLEOTIDE SEQUENCE</scope>
    <source>
        <strain evidence="2">JCM 3090</strain>
    </source>
</reference>
<dbReference type="EMBL" id="BMQB01000004">
    <property type="protein sequence ID" value="GGJ91784.1"/>
    <property type="molecule type" value="Genomic_DNA"/>
</dbReference>
<name>A0A8J3B7W0_9ACTN</name>
<keyword evidence="1" id="KW-0472">Membrane</keyword>
<evidence type="ECO:0000313" key="3">
    <source>
        <dbReference type="Proteomes" id="UP000649739"/>
    </source>
</evidence>
<keyword evidence="1" id="KW-1133">Transmembrane helix</keyword>
<dbReference type="Proteomes" id="UP000649739">
    <property type="component" value="Unassembled WGS sequence"/>
</dbReference>
<evidence type="ECO:0000256" key="1">
    <source>
        <dbReference type="SAM" id="Phobius"/>
    </source>
</evidence>
<comment type="caution">
    <text evidence="2">The sequence shown here is derived from an EMBL/GenBank/DDBJ whole genome shotgun (WGS) entry which is preliminary data.</text>
</comment>
<reference evidence="2" key="1">
    <citation type="journal article" date="2014" name="Int. J. Syst. Evol. Microbiol.">
        <title>Complete genome sequence of Corynebacterium casei LMG S-19264T (=DSM 44701T), isolated from a smear-ripened cheese.</title>
        <authorList>
            <consortium name="US DOE Joint Genome Institute (JGI-PGF)"/>
            <person name="Walter F."/>
            <person name="Albersmeier A."/>
            <person name="Kalinowski J."/>
            <person name="Ruckert C."/>
        </authorList>
    </citation>
    <scope>NUCLEOTIDE SEQUENCE</scope>
    <source>
        <strain evidence="2">JCM 3090</strain>
    </source>
</reference>
<gene>
    <name evidence="2" type="ORF">GCM10010123_21980</name>
</gene>
<accession>A0A8J3B7W0</accession>
<evidence type="ECO:0000313" key="2">
    <source>
        <dbReference type="EMBL" id="GGJ91784.1"/>
    </source>
</evidence>
<feature type="transmembrane region" description="Helical" evidence="1">
    <location>
        <begin position="40"/>
        <end position="61"/>
    </location>
</feature>
<protein>
    <submittedName>
        <fullName evidence="2">Uncharacterized protein</fullName>
    </submittedName>
</protein>
<dbReference type="AlphaFoldDB" id="A0A8J3B7W0"/>